<dbReference type="RefSeq" id="WP_183499484.1">
    <property type="nucleotide sequence ID" value="NZ_JACIFH010000001.1"/>
</dbReference>
<dbReference type="SUPFAM" id="SSF46689">
    <property type="entry name" value="Homeodomain-like"/>
    <property type="match status" value="1"/>
</dbReference>
<keyword evidence="1" id="KW-0805">Transcription regulation</keyword>
<dbReference type="InterPro" id="IPR018060">
    <property type="entry name" value="HTH_AraC"/>
</dbReference>
<evidence type="ECO:0000256" key="2">
    <source>
        <dbReference type="ARBA" id="ARBA00023125"/>
    </source>
</evidence>
<dbReference type="SMART" id="SM00342">
    <property type="entry name" value="HTH_ARAC"/>
    <property type="match status" value="1"/>
</dbReference>
<accession>A0AA40VLZ5</accession>
<keyword evidence="6" id="KW-1185">Reference proteome</keyword>
<dbReference type="InterPro" id="IPR050204">
    <property type="entry name" value="AraC_XylS_family_regulators"/>
</dbReference>
<reference evidence="5 6" key="1">
    <citation type="submission" date="2020-08" db="EMBL/GenBank/DDBJ databases">
        <title>Sequencing the genomes of 1000 actinobacteria strains.</title>
        <authorList>
            <person name="Klenk H.-P."/>
        </authorList>
    </citation>
    <scope>NUCLEOTIDE SEQUENCE [LARGE SCALE GENOMIC DNA]</scope>
    <source>
        <strain evidence="5 6">DSM 19600</strain>
    </source>
</reference>
<dbReference type="AlphaFoldDB" id="A0AA40VLZ5"/>
<dbReference type="Gene3D" id="1.10.10.60">
    <property type="entry name" value="Homeodomain-like"/>
    <property type="match status" value="1"/>
</dbReference>
<dbReference type="Pfam" id="PF12833">
    <property type="entry name" value="HTH_18"/>
    <property type="match status" value="1"/>
</dbReference>
<name>A0AA40VLZ5_9MICO</name>
<dbReference type="PROSITE" id="PS01124">
    <property type="entry name" value="HTH_ARAC_FAMILY_2"/>
    <property type="match status" value="1"/>
</dbReference>
<keyword evidence="3" id="KW-0804">Transcription</keyword>
<dbReference type="InterPro" id="IPR020449">
    <property type="entry name" value="Tscrpt_reg_AraC-type_HTH"/>
</dbReference>
<dbReference type="GO" id="GO:0043565">
    <property type="term" value="F:sequence-specific DNA binding"/>
    <property type="evidence" value="ECO:0007669"/>
    <property type="project" value="InterPro"/>
</dbReference>
<evidence type="ECO:0000313" key="5">
    <source>
        <dbReference type="EMBL" id="MBB4139876.1"/>
    </source>
</evidence>
<dbReference type="PANTHER" id="PTHR46796">
    <property type="entry name" value="HTH-TYPE TRANSCRIPTIONAL ACTIVATOR RHAS-RELATED"/>
    <property type="match status" value="1"/>
</dbReference>
<organism evidence="5 6">
    <name type="scientific">Microbacterium invictum</name>
    <dbReference type="NCBI Taxonomy" id="515415"/>
    <lineage>
        <taxon>Bacteria</taxon>
        <taxon>Bacillati</taxon>
        <taxon>Actinomycetota</taxon>
        <taxon>Actinomycetes</taxon>
        <taxon>Micrococcales</taxon>
        <taxon>Microbacteriaceae</taxon>
        <taxon>Microbacterium</taxon>
    </lineage>
</organism>
<evidence type="ECO:0000256" key="3">
    <source>
        <dbReference type="ARBA" id="ARBA00023163"/>
    </source>
</evidence>
<dbReference type="Pfam" id="PF14525">
    <property type="entry name" value="AraC_binding_2"/>
    <property type="match status" value="1"/>
</dbReference>
<dbReference type="PANTHER" id="PTHR46796:SF6">
    <property type="entry name" value="ARAC SUBFAMILY"/>
    <property type="match status" value="1"/>
</dbReference>
<dbReference type="EMBL" id="JACIFH010000001">
    <property type="protein sequence ID" value="MBB4139876.1"/>
    <property type="molecule type" value="Genomic_DNA"/>
</dbReference>
<evidence type="ECO:0000313" key="6">
    <source>
        <dbReference type="Proteomes" id="UP000549113"/>
    </source>
</evidence>
<comment type="caution">
    <text evidence="5">The sequence shown here is derived from an EMBL/GenBank/DDBJ whole genome shotgun (WGS) entry which is preliminary data.</text>
</comment>
<dbReference type="Proteomes" id="UP000549113">
    <property type="component" value="Unassembled WGS sequence"/>
</dbReference>
<sequence>MVVLEAESADDWETVVSGCFVPLRCAGFERDFTGRMEHVGLDERISVSLVTTCGTSADRTERLAHSADSDDVHLSLQRSSTGVVTAGGGSASVRPGAITIYATDRPYYLDYSRTDQQQLIVQVSRTSLGLPTAMLEDTMHRLAMPDGVRSPAARNLFSYAAGLPVGDKGGKGGDKVKTAGVLRDLAAVMIRSSFGEGSGIPRTSGGLRHAVQEYLRRNAVRPGLDMDEVARAHFVSRRRLYQVFEEDGGSPAFFLRTERLRVAARLLREEPFRTIEWIAYEAGFRDLTTFTRAFRRQYGCTPREWRATASLRTG</sequence>
<dbReference type="InterPro" id="IPR009057">
    <property type="entry name" value="Homeodomain-like_sf"/>
</dbReference>
<gene>
    <name evidence="5" type="ORF">BKA10_001670</name>
</gene>
<protein>
    <submittedName>
        <fullName evidence="5">AraC-like DNA-binding protein</fullName>
    </submittedName>
</protein>
<evidence type="ECO:0000259" key="4">
    <source>
        <dbReference type="PROSITE" id="PS01124"/>
    </source>
</evidence>
<dbReference type="InterPro" id="IPR035418">
    <property type="entry name" value="AraC-bd_2"/>
</dbReference>
<keyword evidence="2 5" id="KW-0238">DNA-binding</keyword>
<dbReference type="InterPro" id="IPR018062">
    <property type="entry name" value="HTH_AraC-typ_CS"/>
</dbReference>
<dbReference type="PRINTS" id="PR00032">
    <property type="entry name" value="HTHARAC"/>
</dbReference>
<proteinExistence type="predicted"/>
<dbReference type="GO" id="GO:0003700">
    <property type="term" value="F:DNA-binding transcription factor activity"/>
    <property type="evidence" value="ECO:0007669"/>
    <property type="project" value="InterPro"/>
</dbReference>
<evidence type="ECO:0000256" key="1">
    <source>
        <dbReference type="ARBA" id="ARBA00023015"/>
    </source>
</evidence>
<dbReference type="PROSITE" id="PS00041">
    <property type="entry name" value="HTH_ARAC_FAMILY_1"/>
    <property type="match status" value="1"/>
</dbReference>
<feature type="domain" description="HTH araC/xylS-type" evidence="4">
    <location>
        <begin position="209"/>
        <end position="308"/>
    </location>
</feature>